<dbReference type="Proteomes" id="UP001596456">
    <property type="component" value="Unassembled WGS sequence"/>
</dbReference>
<comment type="caution">
    <text evidence="1">The sequence shown here is derived from an EMBL/GenBank/DDBJ whole genome shotgun (WGS) entry which is preliminary data.</text>
</comment>
<evidence type="ECO:0000313" key="1">
    <source>
        <dbReference type="EMBL" id="MFC7332647.1"/>
    </source>
</evidence>
<keyword evidence="2" id="KW-1185">Reference proteome</keyword>
<reference evidence="2" key="1">
    <citation type="journal article" date="2019" name="Int. J. Syst. Evol. Microbiol.">
        <title>The Global Catalogue of Microorganisms (GCM) 10K type strain sequencing project: providing services to taxonomists for standard genome sequencing and annotation.</title>
        <authorList>
            <consortium name="The Broad Institute Genomics Platform"/>
            <consortium name="The Broad Institute Genome Sequencing Center for Infectious Disease"/>
            <person name="Wu L."/>
            <person name="Ma J."/>
        </authorList>
    </citation>
    <scope>NUCLEOTIDE SEQUENCE [LARGE SCALE GENOMIC DNA]</scope>
    <source>
        <strain evidence="2">CGMCC 1.16275</strain>
    </source>
</reference>
<name>A0ABW2KRL5_9PROT</name>
<accession>A0ABW2KRL5</accession>
<dbReference type="Pfam" id="PF09670">
    <property type="entry name" value="Cas_Cas02710"/>
    <property type="match status" value="1"/>
</dbReference>
<gene>
    <name evidence="1" type="ORF">ACFQPS_05695</name>
</gene>
<sequence length="447" mass="48465">MNAGKTLVITIGTGNVDELETSLITPLRKSMAAGDWAKIVLLPSKITVETAERLIQDGSCGSMVLRPLPCPGDEYEPDTCFAHFDSVLADLIHEGTCPQNITADFTRGTKVMSAALVLAATRHGVPTLRYITGDQRDSRHMVVGGSEIIKDGSTTYVTAQRQLDAARTLIESGNFAAVLMLLPDPDSPFAPLVPDKLRAGISAARAIAAFYAAWDRLDFARADDICKAAISASLPQGWSHLAVPDGAGRWVRQLAEGTKAEESLRRSDKTGMAEHAGRLSAELIANARRRIAESQFEDASLRVYRATELIGQALLFARGFDSQYMPPDDPAVAAFKEEMDKKKSAGIGQANKDGTLTFPRDKVARFLKRLEEPLGAELTKLGERTDVKARNESILIHGFRSTGPKDSPPLKAALDSLQNILLRAFPVSAENWLRSADAVPPRLNPRP</sequence>
<proteinExistence type="predicted"/>
<organism evidence="1 2">
    <name type="scientific">Rhodocista pekingensis</name>
    <dbReference type="NCBI Taxonomy" id="201185"/>
    <lineage>
        <taxon>Bacteria</taxon>
        <taxon>Pseudomonadati</taxon>
        <taxon>Pseudomonadota</taxon>
        <taxon>Alphaproteobacteria</taxon>
        <taxon>Rhodospirillales</taxon>
        <taxon>Azospirillaceae</taxon>
        <taxon>Rhodocista</taxon>
    </lineage>
</organism>
<dbReference type="InterPro" id="IPR014082">
    <property type="entry name" value="CRISPR-assoc_prot_Cas02710"/>
</dbReference>
<dbReference type="NCBIfam" id="TIGR02710">
    <property type="entry name" value="TIGR02710 family CRISPR-associated CARF protein"/>
    <property type="match status" value="1"/>
</dbReference>
<protein>
    <submittedName>
        <fullName evidence="1">TIGR02710 family CRISPR-associated CARF protein</fullName>
    </submittedName>
</protein>
<evidence type="ECO:0000313" key="2">
    <source>
        <dbReference type="Proteomes" id="UP001596456"/>
    </source>
</evidence>
<dbReference type="EMBL" id="JBHTCM010000006">
    <property type="protein sequence ID" value="MFC7332647.1"/>
    <property type="molecule type" value="Genomic_DNA"/>
</dbReference>
<dbReference type="RefSeq" id="WP_377357187.1">
    <property type="nucleotide sequence ID" value="NZ_JBHTCM010000006.1"/>
</dbReference>